<dbReference type="InterPro" id="IPR006255">
    <property type="entry name" value="SucB"/>
</dbReference>
<comment type="function">
    <text evidence="15">Dihydrolipoamide succinyltransferase (E2) component of the 2-oxoglutarate dehydrogenase complex. The 2-oxoglutarate dehydrogenase complex catalyzes the overall conversion of 2-oxoglutarate to succinyl-CoA and CO(2). The 2-oxoglutarate dehydrogenase complex is mainly active in the mitochondrion. A fraction of the 2-oxoglutarate dehydrogenase complex also localizes in the nucleus and is required for lysine succinylation of histones: associates with KAT2A on chromatin and provides succinyl-CoA to histone succinyltransferase KAT2A.</text>
</comment>
<dbReference type="InterPro" id="IPR003016">
    <property type="entry name" value="2-oxoA_DH_lipoyl-BS"/>
</dbReference>
<dbReference type="InterPro" id="IPR001078">
    <property type="entry name" value="2-oxoacid_DH_actylTfrase"/>
</dbReference>
<feature type="region of interest" description="Disordered" evidence="16">
    <location>
        <begin position="125"/>
        <end position="186"/>
    </location>
</feature>
<sequence>MFRGSQLLSGHAFSRSVRRLLQPTSREAFRVIKLSPTHHKIHTSSYFYAIRTINVPSFPESISEGDITWKKSVGDTVQADEVVGEVETDKTSIPVISPVAGVISELLFEEGAKVTYDQPLVRIDEREVTPGEIPPAAKTVDSALSGTDASTSAAPSPTEWKSESPISPRSSPPAEPPPRPSHVAGPTTFFPASAFPVIARTEQRVKMTRIRARTAERLKEAQNTCAMLTTFNEIDMSNLIDMRTQYKEAFLKKHGVKMGIMSCFSKAAVFALQDQPIVNAYIDGKEVVYRNYIDLSIAVASPKGLVVPVLRNVESMDFAAIERGIFELGEKAKSGNIAVEDMDGGTFTISNGGVFGSLFSTPIVNPPQSAILGLHGTFDRPVVRNGQVVVRPMMYVALSYDHRLIDGREAVLFLRKIKAFVEDPRVFFLNL</sequence>
<dbReference type="Pfam" id="PF00198">
    <property type="entry name" value="2-oxoacid_dh"/>
    <property type="match status" value="1"/>
</dbReference>
<keyword evidence="7" id="KW-0816">Tricarboxylic acid cycle</keyword>
<protein>
    <recommendedName>
        <fullName evidence="6">Dihydrolipoyllysine-residue succinyltransferase component of 2-oxoglutarate dehydrogenase complex, mitochondrial</fullName>
        <ecNumber evidence="5">2.3.1.61</ecNumber>
    </recommendedName>
    <alternativeName>
        <fullName evidence="14">2-oxoglutarate dehydrogenase complex component E2</fullName>
    </alternativeName>
    <alternativeName>
        <fullName evidence="13">E2K</fullName>
    </alternativeName>
</protein>
<evidence type="ECO:0000256" key="2">
    <source>
        <dbReference type="ARBA" id="ARBA00004173"/>
    </source>
</evidence>
<dbReference type="Gene3D" id="3.30.559.10">
    <property type="entry name" value="Chloramphenicol acetyltransferase-like domain"/>
    <property type="match status" value="1"/>
</dbReference>
<proteinExistence type="inferred from homology"/>
<evidence type="ECO:0000313" key="18">
    <source>
        <dbReference type="EMBL" id="VDK39829.1"/>
    </source>
</evidence>
<dbReference type="FunFam" id="3.30.559.10:FF:000006">
    <property type="entry name" value="Dihydrolipoyllysine-residue succinyltransferase component of 2-oxoglutarate dehydrogenase complex, mitochondrial"/>
    <property type="match status" value="1"/>
</dbReference>
<dbReference type="GO" id="GO:0006099">
    <property type="term" value="P:tricarboxylic acid cycle"/>
    <property type="evidence" value="ECO:0007669"/>
    <property type="project" value="UniProtKB-KW"/>
</dbReference>
<dbReference type="OrthoDB" id="5391403at2759"/>
<evidence type="ECO:0000313" key="20">
    <source>
        <dbReference type="WBParaSite" id="TASK_0000822701-mRNA-1"/>
    </source>
</evidence>
<dbReference type="AlphaFoldDB" id="A0A0R3WC22"/>
<dbReference type="EC" id="2.3.1.61" evidence="5"/>
<dbReference type="UniPathway" id="UPA00868">
    <property type="reaction ID" value="UER00840"/>
</dbReference>
<dbReference type="InterPro" id="IPR011053">
    <property type="entry name" value="Single_hybrid_motif"/>
</dbReference>
<comment type="similarity">
    <text evidence="4">Belongs to the 2-oxoacid dehydrogenase family.</text>
</comment>
<evidence type="ECO:0000256" key="3">
    <source>
        <dbReference type="ARBA" id="ARBA00005145"/>
    </source>
</evidence>
<dbReference type="Gene3D" id="2.40.50.100">
    <property type="match status" value="1"/>
</dbReference>
<dbReference type="GO" id="GO:0005739">
    <property type="term" value="C:mitochondrion"/>
    <property type="evidence" value="ECO:0007669"/>
    <property type="project" value="UniProtKB-SubCell"/>
</dbReference>
<keyword evidence="19" id="KW-1185">Reference proteome</keyword>
<evidence type="ECO:0000256" key="16">
    <source>
        <dbReference type="SAM" id="MobiDB-lite"/>
    </source>
</evidence>
<evidence type="ECO:0000256" key="11">
    <source>
        <dbReference type="ARBA" id="ARBA00023128"/>
    </source>
</evidence>
<dbReference type="InterPro" id="IPR000089">
    <property type="entry name" value="Biotin_lipoyl"/>
</dbReference>
<dbReference type="Pfam" id="PF00364">
    <property type="entry name" value="Biotin_lipoyl"/>
    <property type="match status" value="1"/>
</dbReference>
<dbReference type="GO" id="GO:0004149">
    <property type="term" value="F:dihydrolipoyllysine-residue succinyltransferase activity"/>
    <property type="evidence" value="ECO:0007669"/>
    <property type="project" value="UniProtKB-EC"/>
</dbReference>
<name>A0A0R3WC22_TAEAS</name>
<keyword evidence="10" id="KW-0809">Transit peptide</keyword>
<evidence type="ECO:0000256" key="7">
    <source>
        <dbReference type="ARBA" id="ARBA00022532"/>
    </source>
</evidence>
<dbReference type="Proteomes" id="UP000282613">
    <property type="component" value="Unassembled WGS sequence"/>
</dbReference>
<keyword evidence="12" id="KW-0012">Acyltransferase</keyword>
<comment type="pathway">
    <text evidence="3">Amino-acid degradation; L-lysine degradation via saccharopine pathway; glutaryl-CoA from L-lysine: step 6/6.</text>
</comment>
<evidence type="ECO:0000259" key="17">
    <source>
        <dbReference type="PROSITE" id="PS50968"/>
    </source>
</evidence>
<dbReference type="GO" id="GO:0033512">
    <property type="term" value="P:L-lysine catabolic process to acetyl-CoA via saccharopine"/>
    <property type="evidence" value="ECO:0007669"/>
    <property type="project" value="UniProtKB-UniPathway"/>
</dbReference>
<dbReference type="PANTHER" id="PTHR43416:SF5">
    <property type="entry name" value="DIHYDROLIPOYLLYSINE-RESIDUE SUCCINYLTRANSFERASE COMPONENT OF 2-OXOGLUTARATE DEHYDROGENASE COMPLEX, MITOCHONDRIAL"/>
    <property type="match status" value="1"/>
</dbReference>
<keyword evidence="11" id="KW-0496">Mitochondrion</keyword>
<feature type="domain" description="Lipoyl-binding" evidence="17">
    <location>
        <begin position="50"/>
        <end position="124"/>
    </location>
</feature>
<accession>A0A0R3WC22</accession>
<comment type="subcellular location">
    <subcellularLocation>
        <location evidence="2">Mitochondrion</location>
    </subcellularLocation>
</comment>
<evidence type="ECO:0000256" key="10">
    <source>
        <dbReference type="ARBA" id="ARBA00022946"/>
    </source>
</evidence>
<reference evidence="18 19" key="2">
    <citation type="submission" date="2018-11" db="EMBL/GenBank/DDBJ databases">
        <authorList>
            <consortium name="Pathogen Informatics"/>
        </authorList>
    </citation>
    <scope>NUCLEOTIDE SEQUENCE [LARGE SCALE GENOMIC DNA]</scope>
</reference>
<feature type="compositionally biased region" description="Polar residues" evidence="16">
    <location>
        <begin position="142"/>
        <end position="155"/>
    </location>
</feature>
<evidence type="ECO:0000256" key="4">
    <source>
        <dbReference type="ARBA" id="ARBA00007317"/>
    </source>
</evidence>
<evidence type="ECO:0000256" key="12">
    <source>
        <dbReference type="ARBA" id="ARBA00023315"/>
    </source>
</evidence>
<evidence type="ECO:0000256" key="9">
    <source>
        <dbReference type="ARBA" id="ARBA00022823"/>
    </source>
</evidence>
<dbReference type="WBParaSite" id="TASK_0000822701-mRNA-1">
    <property type="protein sequence ID" value="TASK_0000822701-mRNA-1"/>
    <property type="gene ID" value="TASK_0000822701"/>
</dbReference>
<dbReference type="GO" id="GO:0045252">
    <property type="term" value="C:oxoglutarate dehydrogenase complex"/>
    <property type="evidence" value="ECO:0007669"/>
    <property type="project" value="InterPro"/>
</dbReference>
<dbReference type="InterPro" id="IPR023213">
    <property type="entry name" value="CAT-like_dom_sf"/>
</dbReference>
<dbReference type="PANTHER" id="PTHR43416">
    <property type="entry name" value="DIHYDROLIPOYLLYSINE-RESIDUE SUCCINYLTRANSFERASE COMPONENT OF 2-OXOGLUTARATE DEHYDROGENASE COMPLEX, MITOCHONDRIAL-RELATED"/>
    <property type="match status" value="1"/>
</dbReference>
<evidence type="ECO:0000256" key="6">
    <source>
        <dbReference type="ARBA" id="ARBA00020294"/>
    </source>
</evidence>
<dbReference type="CDD" id="cd06849">
    <property type="entry name" value="lipoyl_domain"/>
    <property type="match status" value="1"/>
</dbReference>
<dbReference type="SUPFAM" id="SSF51230">
    <property type="entry name" value="Single hybrid motif"/>
    <property type="match status" value="1"/>
</dbReference>
<feature type="compositionally biased region" description="Pro residues" evidence="16">
    <location>
        <begin position="170"/>
        <end position="180"/>
    </location>
</feature>
<dbReference type="EMBL" id="UYRS01018753">
    <property type="protein sequence ID" value="VDK39829.1"/>
    <property type="molecule type" value="Genomic_DNA"/>
</dbReference>
<keyword evidence="8" id="KW-0808">Transferase</keyword>
<evidence type="ECO:0000256" key="8">
    <source>
        <dbReference type="ARBA" id="ARBA00022679"/>
    </source>
</evidence>
<evidence type="ECO:0000313" key="19">
    <source>
        <dbReference type="Proteomes" id="UP000282613"/>
    </source>
</evidence>
<dbReference type="InterPro" id="IPR050537">
    <property type="entry name" value="2-oxoacid_dehydrogenase"/>
</dbReference>
<dbReference type="PROSITE" id="PS00189">
    <property type="entry name" value="LIPOYL"/>
    <property type="match status" value="1"/>
</dbReference>
<evidence type="ECO:0000256" key="5">
    <source>
        <dbReference type="ARBA" id="ARBA00012945"/>
    </source>
</evidence>
<dbReference type="STRING" id="60517.A0A0R3WC22"/>
<keyword evidence="9" id="KW-0450">Lipoyl</keyword>
<reference evidence="20" key="1">
    <citation type="submission" date="2017-02" db="UniProtKB">
        <authorList>
            <consortium name="WormBaseParasite"/>
        </authorList>
    </citation>
    <scope>IDENTIFICATION</scope>
</reference>
<organism evidence="20">
    <name type="scientific">Taenia asiatica</name>
    <name type="common">Asian tapeworm</name>
    <dbReference type="NCBI Taxonomy" id="60517"/>
    <lineage>
        <taxon>Eukaryota</taxon>
        <taxon>Metazoa</taxon>
        <taxon>Spiralia</taxon>
        <taxon>Lophotrochozoa</taxon>
        <taxon>Platyhelminthes</taxon>
        <taxon>Cestoda</taxon>
        <taxon>Eucestoda</taxon>
        <taxon>Cyclophyllidea</taxon>
        <taxon>Taeniidae</taxon>
        <taxon>Taenia</taxon>
    </lineage>
</organism>
<evidence type="ECO:0000256" key="15">
    <source>
        <dbReference type="ARBA" id="ARBA00046046"/>
    </source>
</evidence>
<dbReference type="NCBIfam" id="TIGR01347">
    <property type="entry name" value="sucB"/>
    <property type="match status" value="1"/>
</dbReference>
<evidence type="ECO:0000256" key="14">
    <source>
        <dbReference type="ARBA" id="ARBA00032406"/>
    </source>
</evidence>
<dbReference type="PROSITE" id="PS50968">
    <property type="entry name" value="BIOTINYL_LIPOYL"/>
    <property type="match status" value="1"/>
</dbReference>
<gene>
    <name evidence="18" type="ORF">TASK_LOCUS8228</name>
</gene>
<comment type="cofactor">
    <cofactor evidence="1">
        <name>(R)-lipoate</name>
        <dbReference type="ChEBI" id="CHEBI:83088"/>
    </cofactor>
</comment>
<dbReference type="SUPFAM" id="SSF52777">
    <property type="entry name" value="CoA-dependent acyltransferases"/>
    <property type="match status" value="1"/>
</dbReference>
<evidence type="ECO:0000256" key="1">
    <source>
        <dbReference type="ARBA" id="ARBA00001938"/>
    </source>
</evidence>
<evidence type="ECO:0000256" key="13">
    <source>
        <dbReference type="ARBA" id="ARBA00031331"/>
    </source>
</evidence>